<accession>A0A1N6DYS4</accession>
<gene>
    <name evidence="3" type="ORF">SAMN05443544_0888</name>
</gene>
<dbReference type="OrthoDB" id="9803333at2"/>
<dbReference type="AlphaFoldDB" id="A0A1N6DYS4"/>
<name>A0A1N6DYS4_9MICO</name>
<sequence>MSRPVALLTGAGRSNGIAWAIATTLAADGWDVAFSHFGDYDRRMSLGGDPDRDPAALVAELHGLGARTIALDADLADPSVPARLVAEASAELGPISALVLSHAESVDSGILDTTLESFDRHLAVNARASWLLLRAFAAQVPSAGGRVVALTSDHVVGNVPYGASKGALDRIVIAAGRELAPLGITANLVNPGPVDTGWMDDETRTALTAAQPSGRLGTPDDAARLVRFLVSDEARWITGQLIMSDGGFSI</sequence>
<dbReference type="Gene3D" id="3.40.50.720">
    <property type="entry name" value="NAD(P)-binding Rossmann-like Domain"/>
    <property type="match status" value="1"/>
</dbReference>
<proteinExistence type="inferred from homology"/>
<dbReference type="PANTHER" id="PTHR48107:SF7">
    <property type="entry name" value="RE15974P"/>
    <property type="match status" value="1"/>
</dbReference>
<comment type="similarity">
    <text evidence="1">Belongs to the short-chain dehydrogenases/reductases (SDR) family.</text>
</comment>
<dbReference type="RefSeq" id="WP_074259066.1">
    <property type="nucleotide sequence ID" value="NZ_FSRJ01000001.1"/>
</dbReference>
<evidence type="ECO:0000313" key="3">
    <source>
        <dbReference type="EMBL" id="SIN75847.1"/>
    </source>
</evidence>
<keyword evidence="2" id="KW-0560">Oxidoreductase</keyword>
<protein>
    <submittedName>
        <fullName evidence="3">3-oxoacyl-[acyl-carrier protein] reductase</fullName>
    </submittedName>
</protein>
<dbReference type="PRINTS" id="PR00081">
    <property type="entry name" value="GDHRDH"/>
</dbReference>
<reference evidence="4" key="1">
    <citation type="submission" date="2016-11" db="EMBL/GenBank/DDBJ databases">
        <authorList>
            <person name="Varghese N."/>
            <person name="Submissions S."/>
        </authorList>
    </citation>
    <scope>NUCLEOTIDE SEQUENCE [LARGE SCALE GENOMIC DNA]</scope>
    <source>
        <strain evidence="4">DSM 8595</strain>
    </source>
</reference>
<evidence type="ECO:0000313" key="4">
    <source>
        <dbReference type="Proteomes" id="UP000184699"/>
    </source>
</evidence>
<dbReference type="Proteomes" id="UP000184699">
    <property type="component" value="Unassembled WGS sequence"/>
</dbReference>
<dbReference type="InterPro" id="IPR020904">
    <property type="entry name" value="Sc_DH/Rdtase_CS"/>
</dbReference>
<dbReference type="PANTHER" id="PTHR48107">
    <property type="entry name" value="NADPH-DEPENDENT ALDEHYDE REDUCTASE-LIKE PROTEIN, CHLOROPLASTIC-RELATED"/>
    <property type="match status" value="1"/>
</dbReference>
<dbReference type="STRING" id="232089.SAMN05443544_0888"/>
<dbReference type="InterPro" id="IPR002347">
    <property type="entry name" value="SDR_fam"/>
</dbReference>
<dbReference type="InterPro" id="IPR036291">
    <property type="entry name" value="NAD(P)-bd_dom_sf"/>
</dbReference>
<dbReference type="SUPFAM" id="SSF51735">
    <property type="entry name" value="NAD(P)-binding Rossmann-fold domains"/>
    <property type="match status" value="1"/>
</dbReference>
<evidence type="ECO:0000256" key="2">
    <source>
        <dbReference type="ARBA" id="ARBA00023002"/>
    </source>
</evidence>
<dbReference type="GO" id="GO:0016614">
    <property type="term" value="F:oxidoreductase activity, acting on CH-OH group of donors"/>
    <property type="evidence" value="ECO:0007669"/>
    <property type="project" value="UniProtKB-ARBA"/>
</dbReference>
<dbReference type="PROSITE" id="PS00061">
    <property type="entry name" value="ADH_SHORT"/>
    <property type="match status" value="1"/>
</dbReference>
<dbReference type="EMBL" id="FSRJ01000001">
    <property type="protein sequence ID" value="SIN75847.1"/>
    <property type="molecule type" value="Genomic_DNA"/>
</dbReference>
<dbReference type="Pfam" id="PF13561">
    <property type="entry name" value="adh_short_C2"/>
    <property type="match status" value="1"/>
</dbReference>
<evidence type="ECO:0000256" key="1">
    <source>
        <dbReference type="ARBA" id="ARBA00006484"/>
    </source>
</evidence>
<keyword evidence="4" id="KW-1185">Reference proteome</keyword>
<organism evidence="3 4">
    <name type="scientific">Agromyces cerinus subsp. cerinus</name>
    <dbReference type="NCBI Taxonomy" id="232089"/>
    <lineage>
        <taxon>Bacteria</taxon>
        <taxon>Bacillati</taxon>
        <taxon>Actinomycetota</taxon>
        <taxon>Actinomycetes</taxon>
        <taxon>Micrococcales</taxon>
        <taxon>Microbacteriaceae</taxon>
        <taxon>Agromyces</taxon>
    </lineage>
</organism>